<dbReference type="SMART" id="SM00149">
    <property type="entry name" value="PLCYc"/>
    <property type="match status" value="1"/>
</dbReference>
<keyword evidence="4 6" id="KW-0442">Lipid degradation</keyword>
<accession>A0A9D4ZJ28</accession>
<dbReference type="GO" id="GO:0048015">
    <property type="term" value="P:phosphatidylinositol-mediated signaling"/>
    <property type="evidence" value="ECO:0007669"/>
    <property type="project" value="TreeGrafter"/>
</dbReference>
<dbReference type="PANTHER" id="PTHR10336">
    <property type="entry name" value="PHOSPHOINOSITIDE-SPECIFIC PHOSPHOLIPASE C FAMILY PROTEIN"/>
    <property type="match status" value="1"/>
</dbReference>
<dbReference type="InterPro" id="IPR015359">
    <property type="entry name" value="PLC_EF-hand-like"/>
</dbReference>
<dbReference type="Pfam" id="PF09279">
    <property type="entry name" value="EF-hand_like"/>
    <property type="match status" value="1"/>
</dbReference>
<dbReference type="PANTHER" id="PTHR10336:SF36">
    <property type="entry name" value="1-PHOSPHATIDYLINOSITOL 4,5-BISPHOSPHATE PHOSPHODIESTERASE BETA-4"/>
    <property type="match status" value="1"/>
</dbReference>
<evidence type="ECO:0000256" key="4">
    <source>
        <dbReference type="ARBA" id="ARBA00022963"/>
    </source>
</evidence>
<dbReference type="OrthoDB" id="269822at2759"/>
<keyword evidence="3 6" id="KW-0378">Hydrolase</keyword>
<evidence type="ECO:0000256" key="3">
    <source>
        <dbReference type="ARBA" id="ARBA00022801"/>
    </source>
</evidence>
<dbReference type="Proteomes" id="UP000886520">
    <property type="component" value="Chromosome 10"/>
</dbReference>
<dbReference type="EMBL" id="JABFUD020000010">
    <property type="protein sequence ID" value="KAI5074770.1"/>
    <property type="molecule type" value="Genomic_DNA"/>
</dbReference>
<dbReference type="SMART" id="SM00148">
    <property type="entry name" value="PLCXc"/>
    <property type="match status" value="1"/>
</dbReference>
<dbReference type="AlphaFoldDB" id="A0A9D4ZJ28"/>
<dbReference type="EC" id="3.1.4.11" evidence="2 6"/>
<dbReference type="InterPro" id="IPR017946">
    <property type="entry name" value="PLC-like_Pdiesterase_TIM-brl"/>
</dbReference>
<dbReference type="Pfam" id="PF00387">
    <property type="entry name" value="PI-PLC-Y"/>
    <property type="match status" value="1"/>
</dbReference>
<dbReference type="SUPFAM" id="SSF51695">
    <property type="entry name" value="PLC-like phosphodiesterases"/>
    <property type="match status" value="1"/>
</dbReference>
<evidence type="ECO:0000256" key="2">
    <source>
        <dbReference type="ARBA" id="ARBA00012368"/>
    </source>
</evidence>
<organism evidence="8 9">
    <name type="scientific">Adiantum capillus-veneris</name>
    <name type="common">Maidenhair fern</name>
    <dbReference type="NCBI Taxonomy" id="13818"/>
    <lineage>
        <taxon>Eukaryota</taxon>
        <taxon>Viridiplantae</taxon>
        <taxon>Streptophyta</taxon>
        <taxon>Embryophyta</taxon>
        <taxon>Tracheophyta</taxon>
        <taxon>Polypodiopsida</taxon>
        <taxon>Polypodiidae</taxon>
        <taxon>Polypodiales</taxon>
        <taxon>Pteridineae</taxon>
        <taxon>Pteridaceae</taxon>
        <taxon>Vittarioideae</taxon>
        <taxon>Adiantum</taxon>
    </lineage>
</organism>
<comment type="subcellular location">
    <subcellularLocation>
        <location evidence="1">Cell membrane</location>
        <topology evidence="1">Peripheral membrane protein</topology>
    </subcellularLocation>
</comment>
<evidence type="ECO:0000256" key="6">
    <source>
        <dbReference type="RuleBase" id="RU361133"/>
    </source>
</evidence>
<dbReference type="GO" id="GO:0016042">
    <property type="term" value="P:lipid catabolic process"/>
    <property type="evidence" value="ECO:0007669"/>
    <property type="project" value="UniProtKB-KW"/>
</dbReference>
<keyword evidence="5 6" id="KW-0443">Lipid metabolism</keyword>
<dbReference type="InterPro" id="IPR001192">
    <property type="entry name" value="PI-PLC_fam"/>
</dbReference>
<dbReference type="PRINTS" id="PR00390">
    <property type="entry name" value="PHPHLIPASEC"/>
</dbReference>
<dbReference type="Gene3D" id="3.20.20.190">
    <property type="entry name" value="Phosphatidylinositol (PI) phosphodiesterase"/>
    <property type="match status" value="1"/>
</dbReference>
<dbReference type="GO" id="GO:0004435">
    <property type="term" value="F:phosphatidylinositol-4,5-bisphosphate phospholipase C activity"/>
    <property type="evidence" value="ECO:0007669"/>
    <property type="project" value="UniProtKB-EC"/>
</dbReference>
<dbReference type="GO" id="GO:0005886">
    <property type="term" value="C:plasma membrane"/>
    <property type="evidence" value="ECO:0007669"/>
    <property type="project" value="UniProtKB-SubCell"/>
</dbReference>
<comment type="catalytic activity">
    <reaction evidence="6">
        <text>a 1,2-diacyl-sn-glycero-3-phospho-(1D-myo-inositol-4,5-bisphosphate) + H2O = 1D-myo-inositol 1,4,5-trisphosphate + a 1,2-diacyl-sn-glycerol + H(+)</text>
        <dbReference type="Rhea" id="RHEA:33179"/>
        <dbReference type="ChEBI" id="CHEBI:15377"/>
        <dbReference type="ChEBI" id="CHEBI:15378"/>
        <dbReference type="ChEBI" id="CHEBI:17815"/>
        <dbReference type="ChEBI" id="CHEBI:58456"/>
        <dbReference type="ChEBI" id="CHEBI:203600"/>
        <dbReference type="EC" id="3.1.4.11"/>
    </reaction>
</comment>
<feature type="domain" description="PI-PLC Y-box" evidence="7">
    <location>
        <begin position="352"/>
        <end position="415"/>
    </location>
</feature>
<evidence type="ECO:0000313" key="8">
    <source>
        <dbReference type="EMBL" id="KAI5074770.1"/>
    </source>
</evidence>
<sequence length="511" mass="57374">MAAVPCRCIEAVFAEHAHGKDFMDAADLAKFLAAKQGEQGATMDYSASLISHFYETSQIQPSLGYDCLNINEFCLFLSTPNLNSLMEITAKPTHDMTAPLSHYLIYSSHNSYLTGNQLTSSSGTAVIEKALKAGCRVIELDCWEREGEIMVLHGHTLTKPVRFDECLRKIKENAFLTSDYPVIITLENHLPVDLQQEATRMIRDILEEFLFVPSPNESPPRFFASPEQLKHKILVSDTPPKEPLAEQLVTNPKGMLDTFPYLVPYPPGLEEEDSPPLSPKSKAIGTVKSILRRIEVAADTLFNHRDTSIQENEETQRAGELQELIYIFSRKVVEIDNDSAPGLPLSGDNSIMANLSEPQLRKLAREDATSLIKYTYNNLGRMYPFGLRLNSSNPNPYLAWAHGFQLAALNIQAQDHILPKLLLKVRILAGVECPRSCNLYTKVAIDGYPPDKAKKRTDIVPHASENDDAEPPNWELQLFKFVIRGKYRLPPTIFFALYDTEKQGRPPCVSR</sequence>
<evidence type="ECO:0000259" key="7">
    <source>
        <dbReference type="PROSITE" id="PS50008"/>
    </source>
</evidence>
<dbReference type="PROSITE" id="PS50007">
    <property type="entry name" value="PIPLC_X_DOMAIN"/>
    <property type="match status" value="1"/>
</dbReference>
<dbReference type="Gene3D" id="1.10.238.10">
    <property type="entry name" value="EF-hand"/>
    <property type="match status" value="1"/>
</dbReference>
<dbReference type="InterPro" id="IPR001711">
    <property type="entry name" value="PLipase_C_Pinositol-sp_Y"/>
</dbReference>
<name>A0A9D4ZJ28_ADICA</name>
<dbReference type="Pfam" id="PF00388">
    <property type="entry name" value="PI-PLC-X"/>
    <property type="match status" value="1"/>
</dbReference>
<reference evidence="8" key="1">
    <citation type="submission" date="2021-01" db="EMBL/GenBank/DDBJ databases">
        <title>Adiantum capillus-veneris genome.</title>
        <authorList>
            <person name="Fang Y."/>
            <person name="Liao Q."/>
        </authorList>
    </citation>
    <scope>NUCLEOTIDE SEQUENCE</scope>
    <source>
        <strain evidence="8">H3</strain>
        <tissue evidence="8">Leaf</tissue>
    </source>
</reference>
<evidence type="ECO:0000313" key="9">
    <source>
        <dbReference type="Proteomes" id="UP000886520"/>
    </source>
</evidence>
<dbReference type="InterPro" id="IPR000909">
    <property type="entry name" value="PLipase_C_PInositol-sp_X_dom"/>
</dbReference>
<proteinExistence type="predicted"/>
<dbReference type="GO" id="GO:0051209">
    <property type="term" value="P:release of sequestered calcium ion into cytosol"/>
    <property type="evidence" value="ECO:0007669"/>
    <property type="project" value="TreeGrafter"/>
</dbReference>
<comment type="caution">
    <text evidence="8">The sequence shown here is derived from an EMBL/GenBank/DDBJ whole genome shotgun (WGS) entry which is preliminary data.</text>
</comment>
<evidence type="ECO:0000256" key="5">
    <source>
        <dbReference type="ARBA" id="ARBA00023098"/>
    </source>
</evidence>
<protein>
    <recommendedName>
        <fullName evidence="2 6">Phosphoinositide phospholipase C</fullName>
        <ecNumber evidence="2 6">3.1.4.11</ecNumber>
    </recommendedName>
</protein>
<gene>
    <name evidence="8" type="ORF">GOP47_0010731</name>
</gene>
<dbReference type="PROSITE" id="PS50008">
    <property type="entry name" value="PIPLC_Y_DOMAIN"/>
    <property type="match status" value="1"/>
</dbReference>
<evidence type="ECO:0000256" key="1">
    <source>
        <dbReference type="ARBA" id="ARBA00004202"/>
    </source>
</evidence>
<keyword evidence="9" id="KW-1185">Reference proteome</keyword>